<protein>
    <recommendedName>
        <fullName evidence="1">FlgD/Vpr Ig-like domain-containing protein</fullName>
    </recommendedName>
</protein>
<reference evidence="2" key="1">
    <citation type="submission" date="2018-05" db="EMBL/GenBank/DDBJ databases">
        <authorList>
            <person name="Lanie J.A."/>
            <person name="Ng W.-L."/>
            <person name="Kazmierczak K.M."/>
            <person name="Andrzejewski T.M."/>
            <person name="Davidsen T.M."/>
            <person name="Wayne K.J."/>
            <person name="Tettelin H."/>
            <person name="Glass J.I."/>
            <person name="Rusch D."/>
            <person name="Podicherti R."/>
            <person name="Tsui H.-C.T."/>
            <person name="Winkler M.E."/>
        </authorList>
    </citation>
    <scope>NUCLEOTIDE SEQUENCE</scope>
</reference>
<sequence>AASHISQIEAEFTENVFNDYRDNGLTVVAAGSQWENGLSCEDWGTEYGITYPIIDDSDLSLRSMFTDGSVPHHVLLDHQMRVIYSQYGTIIPPIGNAFLSTLDNAMEDLESLLVVPHLKDWNMVGLPVNVPDASQSSVFPGSVEGTLFSFGETYVNENELIPGEGYWIDFPYAGYAALNGTDLSSLIISLNAGWNIISGISVVTYIADIFDPDQIVVPGSLYGFNGTYVNAMSLVPGEGYWINAFTSGDITISSGGNSGKIRSEFIDHSQEANVLHINDSKLYFGVSIPESELVYYQLPPTPPVGAFDVRFDTNSKIVKDFGQIKILNNEKNLIISADIKIPQKLHWDWVIVSPEGGEYILSGNDPISLNGQITNVTLKKVQRVPSQYTLSQNYPNPFNPVTILDYTIPEQGDVSLIVYDLLGKKIWNLTQNSLSTGYHSVQWNGVDNDGHPLSAGCYFYQLKVSGTSISGSKPERLFVQTRKMVLLK</sequence>
<accession>A0A382B7Z7</accession>
<dbReference type="AlphaFoldDB" id="A0A382B7Z7"/>
<dbReference type="EMBL" id="UINC01028605">
    <property type="protein sequence ID" value="SVB09878.1"/>
    <property type="molecule type" value="Genomic_DNA"/>
</dbReference>
<dbReference type="InterPro" id="IPR025965">
    <property type="entry name" value="FlgD/Vpr_Ig-like"/>
</dbReference>
<name>A0A382B7Z7_9ZZZZ</name>
<gene>
    <name evidence="2" type="ORF">METZ01_LOCUS162732</name>
</gene>
<dbReference type="SUPFAM" id="SSF52833">
    <property type="entry name" value="Thioredoxin-like"/>
    <property type="match status" value="1"/>
</dbReference>
<dbReference type="InterPro" id="IPR036249">
    <property type="entry name" value="Thioredoxin-like_sf"/>
</dbReference>
<evidence type="ECO:0000259" key="1">
    <source>
        <dbReference type="Pfam" id="PF13860"/>
    </source>
</evidence>
<dbReference type="Pfam" id="PF13860">
    <property type="entry name" value="FlgD_ig"/>
    <property type="match status" value="1"/>
</dbReference>
<dbReference type="NCBIfam" id="TIGR04183">
    <property type="entry name" value="Por_Secre_tail"/>
    <property type="match status" value="1"/>
</dbReference>
<dbReference type="Gene3D" id="3.40.30.10">
    <property type="entry name" value="Glutaredoxin"/>
    <property type="match status" value="1"/>
</dbReference>
<dbReference type="InterPro" id="IPR026444">
    <property type="entry name" value="Secre_tail"/>
</dbReference>
<feature type="domain" description="FlgD/Vpr Ig-like" evidence="1">
    <location>
        <begin position="410"/>
        <end position="467"/>
    </location>
</feature>
<feature type="non-terminal residue" evidence="2">
    <location>
        <position position="1"/>
    </location>
</feature>
<organism evidence="2">
    <name type="scientific">marine metagenome</name>
    <dbReference type="NCBI Taxonomy" id="408172"/>
    <lineage>
        <taxon>unclassified sequences</taxon>
        <taxon>metagenomes</taxon>
        <taxon>ecological metagenomes</taxon>
    </lineage>
</organism>
<proteinExistence type="predicted"/>
<dbReference type="Gene3D" id="2.60.40.4070">
    <property type="match status" value="1"/>
</dbReference>
<evidence type="ECO:0000313" key="2">
    <source>
        <dbReference type="EMBL" id="SVB09878.1"/>
    </source>
</evidence>